<feature type="transmembrane region" description="Helical" evidence="2">
    <location>
        <begin position="951"/>
        <end position="980"/>
    </location>
</feature>
<dbReference type="GO" id="GO:0005227">
    <property type="term" value="F:calcium-activated cation channel activity"/>
    <property type="evidence" value="ECO:0007669"/>
    <property type="project" value="InterPro"/>
</dbReference>
<feature type="region of interest" description="Disordered" evidence="1">
    <location>
        <begin position="74"/>
        <end position="101"/>
    </location>
</feature>
<dbReference type="PANTHER" id="PTHR13018:SF5">
    <property type="entry name" value="RE44586P"/>
    <property type="match status" value="1"/>
</dbReference>
<organism evidence="3 4">
    <name type="scientific">Seminavis robusta</name>
    <dbReference type="NCBI Taxonomy" id="568900"/>
    <lineage>
        <taxon>Eukaryota</taxon>
        <taxon>Sar</taxon>
        <taxon>Stramenopiles</taxon>
        <taxon>Ochrophyta</taxon>
        <taxon>Bacillariophyta</taxon>
        <taxon>Bacillariophyceae</taxon>
        <taxon>Bacillariophycidae</taxon>
        <taxon>Naviculales</taxon>
        <taxon>Naviculaceae</taxon>
        <taxon>Seminavis</taxon>
    </lineage>
</organism>
<dbReference type="GO" id="GO:0006508">
    <property type="term" value="P:proteolysis"/>
    <property type="evidence" value="ECO:0007669"/>
    <property type="project" value="UniProtKB-KW"/>
</dbReference>
<keyword evidence="4" id="KW-1185">Reference proteome</keyword>
<gene>
    <name evidence="3" type="ORF">SEMRO_847_G210320.1</name>
</gene>
<accession>A0A9N8EA33</accession>
<dbReference type="GO" id="GO:0008233">
    <property type="term" value="F:peptidase activity"/>
    <property type="evidence" value="ECO:0007669"/>
    <property type="project" value="UniProtKB-KW"/>
</dbReference>
<evidence type="ECO:0000256" key="1">
    <source>
        <dbReference type="SAM" id="MobiDB-lite"/>
    </source>
</evidence>
<keyword evidence="2" id="KW-0812">Transmembrane</keyword>
<dbReference type="PANTHER" id="PTHR13018">
    <property type="entry name" value="PROBABLE MEMBRANE PROTEIN DUF221-RELATED"/>
    <property type="match status" value="1"/>
</dbReference>
<dbReference type="OrthoDB" id="197892at2759"/>
<feature type="transmembrane region" description="Helical" evidence="2">
    <location>
        <begin position="697"/>
        <end position="714"/>
    </location>
</feature>
<name>A0A9N8EA33_9STRA</name>
<comment type="caution">
    <text evidence="3">The sequence shown here is derived from an EMBL/GenBank/DDBJ whole genome shotgun (WGS) entry which is preliminary data.</text>
</comment>
<feature type="compositionally biased region" description="Low complexity" evidence="1">
    <location>
        <begin position="75"/>
        <end position="90"/>
    </location>
</feature>
<proteinExistence type="predicted"/>
<dbReference type="EMBL" id="CAICTM010000846">
    <property type="protein sequence ID" value="CAB9517307.1"/>
    <property type="molecule type" value="Genomic_DNA"/>
</dbReference>
<keyword evidence="3" id="KW-0378">Hydrolase</keyword>
<dbReference type="AlphaFoldDB" id="A0A9N8EA33"/>
<keyword evidence="2" id="KW-1133">Transmembrane helix</keyword>
<dbReference type="GO" id="GO:0005886">
    <property type="term" value="C:plasma membrane"/>
    <property type="evidence" value="ECO:0007669"/>
    <property type="project" value="TreeGrafter"/>
</dbReference>
<feature type="transmembrane region" description="Helical" evidence="2">
    <location>
        <begin position="656"/>
        <end position="676"/>
    </location>
</feature>
<keyword evidence="3" id="KW-0645">Protease</keyword>
<evidence type="ECO:0000256" key="2">
    <source>
        <dbReference type="SAM" id="Phobius"/>
    </source>
</evidence>
<feature type="transmembrane region" description="Helical" evidence="2">
    <location>
        <begin position="793"/>
        <end position="817"/>
    </location>
</feature>
<evidence type="ECO:0000313" key="4">
    <source>
        <dbReference type="Proteomes" id="UP001153069"/>
    </source>
</evidence>
<evidence type="ECO:0000313" key="3">
    <source>
        <dbReference type="EMBL" id="CAB9517307.1"/>
    </source>
</evidence>
<protein>
    <submittedName>
        <fullName evidence="3">Protease</fullName>
    </submittedName>
</protein>
<reference evidence="3" key="1">
    <citation type="submission" date="2020-06" db="EMBL/GenBank/DDBJ databases">
        <authorList>
            <consortium name="Plant Systems Biology data submission"/>
        </authorList>
    </citation>
    <scope>NUCLEOTIDE SEQUENCE</scope>
    <source>
        <strain evidence="3">D6</strain>
    </source>
</reference>
<dbReference type="Proteomes" id="UP001153069">
    <property type="component" value="Unassembled WGS sequence"/>
</dbReference>
<keyword evidence="2" id="KW-0472">Membrane</keyword>
<sequence length="1074" mass="120206">MVVERDSMDVSLGRRIGNGTFEPSERLDDEVTVTMEEVVETAPEVAISPSLEDTLSEKSAVFYDAKSSMGEIAATGTGSTVGTSSSQIRLPPNPPRRRPSDAGCIPLKNYSLEIIDGVPPGGVEGKYDVRRSGDNSGHYNKASTKEPVNVVAVEEKEPHIDFLKDDPADMTNGRRIALWMMKRFAWYNPNLNNDVDRSGADFVLDEGHYRTQDGYPIKFTKEETPSLEKAWAYFDHVALPRYLFEEKENQEQKGMFTRIIRKFSKANKQLQRAEPGEDDLPTRLYSPIFTPHKQLGDFGLGIGLYFSTVRALTFVVLIAGFIHLPNILYFASEDYSNGQATVDSLLKGSAVCTHNQWVACPTCTDDKFSEDSFLFSPELNATFALKNLCEGATLETGSTNYACLMFIVLASLVLSRYLSNMEVQFDEDEQTAQDYSIVIDNPPGDATDPKEWQEYFKRAFDAHVTGCTVAVDNDLLVQTLVERREKMRILELMVEPGTSLDIVTLAGIAASVERSRTFFQNMLAIVAPGIPEIFSRLAVLTAKVQGLAQQDYPVTNVFITFETEAGQRRVLEKLTVGQAAIDGNRTSSVGDAKYLFRGFRVLSVQEPEEPDSIRWEDLNVTLKDRVKQQSFTALATVAALALVAFLVSLVNEWSTAGTSIAIAVANSVFPIFAKALTYSEAHPSHGSLQTSLYFKIAVFRWVTTAIIIALITPFEDTLLFATNQGLIQQIYAQFFAEILTASAIQLTDPVGHLQRHFLAPRASTQDAMNLNMQGSKFELAERYTAVAKLLFLTFWYCSLFPGSFFLCAFALQVIYYLDKLSLTRTWKRVPKLGATISQFNRNYFLPLSILGFPFDNLCEDEGSQVPELLVGTHRVPQYEQETLANLISSTVLRGIRENVTIKIEPNATTYRYCNQNLISAQGIYFPFIPDWQMDAIGDVWMTEEQEQVTLVYGWTACGFIIAYFLLIIYNTLAWFAGYFYGSYDPTGDDQQQNFSDLESANIYIPQVESPVFSYPLLACCVDDIDEEMLDWTDPDHPHAFYDLTKDAHALIRGTDVADKVVFSQVAHWPPAKPN</sequence>
<feature type="transmembrane region" description="Helical" evidence="2">
    <location>
        <begin position="631"/>
        <end position="650"/>
    </location>
</feature>
<feature type="transmembrane region" description="Helical" evidence="2">
    <location>
        <begin position="302"/>
        <end position="324"/>
    </location>
</feature>
<dbReference type="InterPro" id="IPR045122">
    <property type="entry name" value="Csc1-like"/>
</dbReference>